<keyword evidence="1" id="KW-1133">Transmembrane helix</keyword>
<dbReference type="RefSeq" id="WP_193906931.1">
    <property type="nucleotide sequence ID" value="NZ_PRDL01000001.1"/>
</dbReference>
<feature type="transmembrane region" description="Helical" evidence="1">
    <location>
        <begin position="112"/>
        <end position="136"/>
    </location>
</feature>
<name>A0A928UZJ0_9GAMM</name>
<feature type="transmembrane region" description="Helical" evidence="1">
    <location>
        <begin position="18"/>
        <end position="43"/>
    </location>
</feature>
<feature type="transmembrane region" description="Helical" evidence="1">
    <location>
        <begin position="142"/>
        <end position="166"/>
    </location>
</feature>
<organism evidence="2 3">
    <name type="scientific">Cellvibrio polysaccharolyticus</name>
    <dbReference type="NCBI Taxonomy" id="2082724"/>
    <lineage>
        <taxon>Bacteria</taxon>
        <taxon>Pseudomonadati</taxon>
        <taxon>Pseudomonadota</taxon>
        <taxon>Gammaproteobacteria</taxon>
        <taxon>Cellvibrionales</taxon>
        <taxon>Cellvibrionaceae</taxon>
        <taxon>Cellvibrio</taxon>
    </lineage>
</organism>
<proteinExistence type="predicted"/>
<protein>
    <submittedName>
        <fullName evidence="2">DUF2975 domain-containing protein</fullName>
    </submittedName>
</protein>
<accession>A0A928UZJ0</accession>
<dbReference type="AlphaFoldDB" id="A0A928UZJ0"/>
<keyword evidence="1" id="KW-0812">Transmembrane</keyword>
<dbReference type="Proteomes" id="UP000652567">
    <property type="component" value="Unassembled WGS sequence"/>
</dbReference>
<dbReference type="EMBL" id="PRDL01000001">
    <property type="protein sequence ID" value="MBE8716095.1"/>
    <property type="molecule type" value="Genomic_DNA"/>
</dbReference>
<feature type="transmembrane region" description="Helical" evidence="1">
    <location>
        <begin position="63"/>
        <end position="82"/>
    </location>
</feature>
<keyword evidence="3" id="KW-1185">Reference proteome</keyword>
<evidence type="ECO:0000313" key="3">
    <source>
        <dbReference type="Proteomes" id="UP000652567"/>
    </source>
</evidence>
<comment type="caution">
    <text evidence="2">The sequence shown here is derived from an EMBL/GenBank/DDBJ whole genome shotgun (WGS) entry which is preliminary data.</text>
</comment>
<keyword evidence="1" id="KW-0472">Membrane</keyword>
<evidence type="ECO:0000313" key="2">
    <source>
        <dbReference type="EMBL" id="MBE8716095.1"/>
    </source>
</evidence>
<evidence type="ECO:0000256" key="1">
    <source>
        <dbReference type="SAM" id="Phobius"/>
    </source>
</evidence>
<gene>
    <name evidence="2" type="ORF">C4F51_02710</name>
</gene>
<reference evidence="2" key="1">
    <citation type="submission" date="2018-07" db="EMBL/GenBank/DDBJ databases">
        <title>Genome assembly of strain Ka43.</title>
        <authorList>
            <person name="Kukolya J."/>
            <person name="Nagy I."/>
            <person name="Horvath B."/>
            <person name="Toth A."/>
        </authorList>
    </citation>
    <scope>NUCLEOTIDE SEQUENCE</scope>
    <source>
        <strain evidence="2">KB43</strain>
    </source>
</reference>
<sequence>MNVQQHERIARIKQLSHYLYLCLTGIYYLLQVLCPLAVIFALVSIGGKFTFMGVVSINNTELFFLQRLIIAIVMIIIFFLILKLTHHFRELIRHFANGDIFNKKAIEHARKALMNGLVIYGVYLSGMFAGWVYTFIKYPSILISINGGFIVGFIFFGLMYVLLWALEIGCDINEESELTI</sequence>